<dbReference type="Proteomes" id="UP000606786">
    <property type="component" value="Unassembled WGS sequence"/>
</dbReference>
<dbReference type="SUPFAM" id="SSF56784">
    <property type="entry name" value="HAD-like"/>
    <property type="match status" value="1"/>
</dbReference>
<evidence type="ECO:0000256" key="6">
    <source>
        <dbReference type="PIRSR" id="PIRSR031051-1"/>
    </source>
</evidence>
<evidence type="ECO:0000256" key="4">
    <source>
        <dbReference type="ARBA" id="ARBA00022801"/>
    </source>
</evidence>
<gene>
    <name evidence="8" type="ORF">CCAP1982_LOCUS14677</name>
</gene>
<protein>
    <submittedName>
        <fullName evidence="8">(Mediterranean fruit fly) hypothetical protein</fullName>
    </submittedName>
</protein>
<reference evidence="8" key="1">
    <citation type="submission" date="2020-11" db="EMBL/GenBank/DDBJ databases">
        <authorList>
            <person name="Whitehead M."/>
        </authorList>
    </citation>
    <scope>NUCLEOTIDE SEQUENCE</scope>
    <source>
        <strain evidence="8">EGII</strain>
    </source>
</reference>
<evidence type="ECO:0000313" key="9">
    <source>
        <dbReference type="Proteomes" id="UP000606786"/>
    </source>
</evidence>
<dbReference type="KEGG" id="ccat:101461162"/>
<name>A0A811V7D0_CERCA</name>
<dbReference type="Gene3D" id="3.40.50.1000">
    <property type="entry name" value="HAD superfamily/HAD-like"/>
    <property type="match status" value="1"/>
</dbReference>
<accession>A0A811V7D0</accession>
<dbReference type="InterPro" id="IPR016965">
    <property type="entry name" value="Pase_PHOSPHO-typ"/>
</dbReference>
<dbReference type="EMBL" id="CAJHJT010000034">
    <property type="protein sequence ID" value="CAD7006355.1"/>
    <property type="molecule type" value="Genomic_DNA"/>
</dbReference>
<evidence type="ECO:0000256" key="1">
    <source>
        <dbReference type="ARBA" id="ARBA00001946"/>
    </source>
</evidence>
<dbReference type="GO" id="GO:0016791">
    <property type="term" value="F:phosphatase activity"/>
    <property type="evidence" value="ECO:0007669"/>
    <property type="project" value="InterPro"/>
</dbReference>
<dbReference type="NCBIfam" id="TIGR01489">
    <property type="entry name" value="DKMTPPase-SF"/>
    <property type="match status" value="1"/>
</dbReference>
<dbReference type="PANTHER" id="PTHR20889:SF12">
    <property type="entry name" value="LP01149P"/>
    <property type="match status" value="1"/>
</dbReference>
<feature type="binding site" evidence="7">
    <location>
        <position position="10"/>
    </location>
    <ligand>
        <name>Mg(2+)</name>
        <dbReference type="ChEBI" id="CHEBI:18420"/>
    </ligand>
</feature>
<keyword evidence="3 7" id="KW-0479">Metal-binding</keyword>
<proteinExistence type="inferred from homology"/>
<organism evidence="8 9">
    <name type="scientific">Ceratitis capitata</name>
    <name type="common">Mediterranean fruit fly</name>
    <name type="synonym">Tephritis capitata</name>
    <dbReference type="NCBI Taxonomy" id="7213"/>
    <lineage>
        <taxon>Eukaryota</taxon>
        <taxon>Metazoa</taxon>
        <taxon>Ecdysozoa</taxon>
        <taxon>Arthropoda</taxon>
        <taxon>Hexapoda</taxon>
        <taxon>Insecta</taxon>
        <taxon>Pterygota</taxon>
        <taxon>Neoptera</taxon>
        <taxon>Endopterygota</taxon>
        <taxon>Diptera</taxon>
        <taxon>Brachycera</taxon>
        <taxon>Muscomorpha</taxon>
        <taxon>Tephritoidea</taxon>
        <taxon>Tephritidae</taxon>
        <taxon>Ceratitis</taxon>
        <taxon>Ceratitis</taxon>
    </lineage>
</organism>
<evidence type="ECO:0000313" key="8">
    <source>
        <dbReference type="EMBL" id="CAD7006355.1"/>
    </source>
</evidence>
<comment type="caution">
    <text evidence="8">The sequence shown here is derived from an EMBL/GenBank/DDBJ whole genome shotgun (WGS) entry which is preliminary data.</text>
</comment>
<feature type="binding site" evidence="7">
    <location>
        <position position="12"/>
    </location>
    <ligand>
        <name>Mg(2+)</name>
        <dbReference type="ChEBI" id="CHEBI:18420"/>
    </ligand>
</feature>
<dbReference type="InterPro" id="IPR036412">
    <property type="entry name" value="HAD-like_sf"/>
</dbReference>
<dbReference type="InterPro" id="IPR023214">
    <property type="entry name" value="HAD_sf"/>
</dbReference>
<evidence type="ECO:0000256" key="2">
    <source>
        <dbReference type="ARBA" id="ARBA00008541"/>
    </source>
</evidence>
<dbReference type="PANTHER" id="PTHR20889">
    <property type="entry name" value="PHOSPHATASE, ORPHAN 1, 2"/>
    <property type="match status" value="1"/>
</dbReference>
<sequence>MPSRQLIVFDFDETLISVCCMRQLFKFIPSHRRPPMYDVDKKGWIDLANLTFKELHSMGYSATTLCKFIRAVPPVPGIVRLIHYLSNSREPTYDMICISDCYRLLVNDWLESHALSECFTGVYCNPTEINENGELIASSYHCVECPYSPPNLCKRHVMDAFIAMQKQLHIKYDRVVYIGNGKGDFCPVLSLRSCDLMCARQDDVLAEKIKSLKKIKLKPKIYLWNNGLDLLAKLNENKDRIRH</sequence>
<evidence type="ECO:0000256" key="3">
    <source>
        <dbReference type="ARBA" id="ARBA00022723"/>
    </source>
</evidence>
<feature type="active site" description="Nucleophile" evidence="6">
    <location>
        <position position="10"/>
    </location>
</feature>
<dbReference type="OrthoDB" id="10267182at2759"/>
<dbReference type="PIRSF" id="PIRSF031051">
    <property type="entry name" value="PyrdxlP_Pase_PHOSPHO2"/>
    <property type="match status" value="1"/>
</dbReference>
<dbReference type="InterPro" id="IPR006384">
    <property type="entry name" value="HAD_hydro_PyrdxlP_Pase-like"/>
</dbReference>
<dbReference type="AlphaFoldDB" id="A0A811V7D0"/>
<dbReference type="Pfam" id="PF06888">
    <property type="entry name" value="Put_Phosphatase"/>
    <property type="match status" value="1"/>
</dbReference>
<feature type="active site" description="Proton donor" evidence="6">
    <location>
        <position position="12"/>
    </location>
</feature>
<keyword evidence="4" id="KW-0378">Hydrolase</keyword>
<dbReference type="GO" id="GO:0046872">
    <property type="term" value="F:metal ion binding"/>
    <property type="evidence" value="ECO:0007669"/>
    <property type="project" value="UniProtKB-KW"/>
</dbReference>
<evidence type="ECO:0000256" key="7">
    <source>
        <dbReference type="PIRSR" id="PIRSR031051-3"/>
    </source>
</evidence>
<comment type="similarity">
    <text evidence="2">Belongs to the HAD-like hydrolase superfamily. PHOSPHO family.</text>
</comment>
<dbReference type="NCBIfam" id="TIGR01488">
    <property type="entry name" value="HAD-SF-IB"/>
    <property type="match status" value="1"/>
</dbReference>
<keyword evidence="5 7" id="KW-0460">Magnesium</keyword>
<evidence type="ECO:0000256" key="5">
    <source>
        <dbReference type="ARBA" id="ARBA00022842"/>
    </source>
</evidence>
<keyword evidence="9" id="KW-1185">Reference proteome</keyword>
<comment type="cofactor">
    <cofactor evidence="1 7">
        <name>Mg(2+)</name>
        <dbReference type="ChEBI" id="CHEBI:18420"/>
    </cofactor>
</comment>